<dbReference type="InterPro" id="IPR014836">
    <property type="entry name" value="Integrin_bsu_cyt_dom"/>
</dbReference>
<evidence type="ECO:0000256" key="1">
    <source>
        <dbReference type="ARBA" id="ARBA00004479"/>
    </source>
</evidence>
<gene>
    <name evidence="18" type="ORF">PYW07_000857</name>
</gene>
<dbReference type="Gene3D" id="2.60.40.1510">
    <property type="entry name" value="ntegrin, alpha v. Chain A, domain 3"/>
    <property type="match status" value="1"/>
</dbReference>
<dbReference type="GO" id="GO:0033627">
    <property type="term" value="P:cell adhesion mediated by integrin"/>
    <property type="evidence" value="ECO:0007669"/>
    <property type="project" value="TreeGrafter"/>
</dbReference>
<dbReference type="SUPFAM" id="SSF57196">
    <property type="entry name" value="EGF/Laminin"/>
    <property type="match status" value="1"/>
</dbReference>
<evidence type="ECO:0000256" key="6">
    <source>
        <dbReference type="ARBA" id="ARBA00022737"/>
    </source>
</evidence>
<evidence type="ECO:0000256" key="15">
    <source>
        <dbReference type="SAM" id="Phobius"/>
    </source>
</evidence>
<keyword evidence="10 15" id="KW-0472">Membrane</keyword>
<feature type="disulfide bond" evidence="13">
    <location>
        <begin position="232"/>
        <end position="273"/>
    </location>
</feature>
<dbReference type="SMART" id="SM00187">
    <property type="entry name" value="INB"/>
    <property type="match status" value="1"/>
</dbReference>
<evidence type="ECO:0000256" key="4">
    <source>
        <dbReference type="ARBA" id="ARBA00022692"/>
    </source>
</evidence>
<evidence type="ECO:0000256" key="14">
    <source>
        <dbReference type="RuleBase" id="RU000633"/>
    </source>
</evidence>
<feature type="domain" description="VWFA" evidence="17">
    <location>
        <begin position="128"/>
        <end position="324"/>
    </location>
</feature>
<evidence type="ECO:0000256" key="3">
    <source>
        <dbReference type="ARBA" id="ARBA00022536"/>
    </source>
</evidence>
<dbReference type="AlphaFoldDB" id="A0AAD8DVD9"/>
<evidence type="ECO:0000256" key="7">
    <source>
        <dbReference type="ARBA" id="ARBA00022889"/>
    </source>
</evidence>
<evidence type="ECO:0000313" key="18">
    <source>
        <dbReference type="EMBL" id="KAJ8726159.1"/>
    </source>
</evidence>
<feature type="signal peptide" evidence="16">
    <location>
        <begin position="1"/>
        <end position="25"/>
    </location>
</feature>
<feature type="disulfide bond" evidence="13">
    <location>
        <begin position="429"/>
        <end position="433"/>
    </location>
</feature>
<evidence type="ECO:0000256" key="12">
    <source>
        <dbReference type="ARBA" id="ARBA00023180"/>
    </source>
</evidence>
<keyword evidence="8 15" id="KW-1133">Transmembrane helix</keyword>
<dbReference type="FunFam" id="2.10.25.10:FF:000036">
    <property type="entry name" value="Integrin beta"/>
    <property type="match status" value="1"/>
</dbReference>
<dbReference type="PRINTS" id="PR01186">
    <property type="entry name" value="INTEGRINB"/>
</dbReference>
<feature type="disulfide bond" evidence="13">
    <location>
        <begin position="499"/>
        <end position="528"/>
    </location>
</feature>
<dbReference type="GO" id="GO:0008305">
    <property type="term" value="C:integrin complex"/>
    <property type="evidence" value="ECO:0007669"/>
    <property type="project" value="TreeGrafter"/>
</dbReference>
<keyword evidence="6" id="KW-0677">Repeat</keyword>
<evidence type="ECO:0000256" key="13">
    <source>
        <dbReference type="PIRSR" id="PIRSR002512-1"/>
    </source>
</evidence>
<dbReference type="Proteomes" id="UP001231518">
    <property type="component" value="Chromosome 10"/>
</dbReference>
<accession>A0AAD8DVD9</accession>
<feature type="disulfide bond" evidence="13">
    <location>
        <begin position="50"/>
        <end position="60"/>
    </location>
</feature>
<dbReference type="InterPro" id="IPR057243">
    <property type="entry name" value="Integrin_I-EGF_CS"/>
</dbReference>
<feature type="disulfide bond" evidence="13">
    <location>
        <begin position="504"/>
        <end position="513"/>
    </location>
</feature>
<keyword evidence="4 14" id="KW-0812">Transmembrane</keyword>
<reference evidence="18" key="1">
    <citation type="submission" date="2023-03" db="EMBL/GenBank/DDBJ databases">
        <title>Chromosome-level genomes of two armyworms, Mythimna separata and Mythimna loreyi, provide insights into the biosynthesis and reception of sex pheromones.</title>
        <authorList>
            <person name="Zhao H."/>
        </authorList>
    </citation>
    <scope>NUCLEOTIDE SEQUENCE</scope>
    <source>
        <strain evidence="18">BeijingLab</strain>
        <tissue evidence="18">Pupa</tissue>
    </source>
</reference>
<keyword evidence="7 14" id="KW-0130">Cell adhesion</keyword>
<keyword evidence="5 16" id="KW-0732">Signal</keyword>
<dbReference type="PANTHER" id="PTHR10082">
    <property type="entry name" value="INTEGRIN BETA SUBUNIT"/>
    <property type="match status" value="1"/>
</dbReference>
<dbReference type="Pfam" id="PF23106">
    <property type="entry name" value="EGF_Teneurin"/>
    <property type="match status" value="1"/>
</dbReference>
<dbReference type="InterPro" id="IPR015812">
    <property type="entry name" value="Integrin_bsu"/>
</dbReference>
<dbReference type="InterPro" id="IPR000742">
    <property type="entry name" value="EGF"/>
</dbReference>
<feature type="disulfide bond" evidence="13">
    <location>
        <begin position="457"/>
        <end position="466"/>
    </location>
</feature>
<evidence type="ECO:0000256" key="5">
    <source>
        <dbReference type="ARBA" id="ARBA00022729"/>
    </source>
</evidence>
<feature type="disulfide bond" evidence="13">
    <location>
        <begin position="36"/>
        <end position="47"/>
    </location>
</feature>
<dbReference type="InterPro" id="IPR032695">
    <property type="entry name" value="Integrin_dom_sf"/>
</dbReference>
<organism evidence="18 19">
    <name type="scientific">Mythimna separata</name>
    <name type="common">Oriental armyworm</name>
    <name type="synonym">Pseudaletia separata</name>
    <dbReference type="NCBI Taxonomy" id="271217"/>
    <lineage>
        <taxon>Eukaryota</taxon>
        <taxon>Metazoa</taxon>
        <taxon>Ecdysozoa</taxon>
        <taxon>Arthropoda</taxon>
        <taxon>Hexapoda</taxon>
        <taxon>Insecta</taxon>
        <taxon>Pterygota</taxon>
        <taxon>Neoptera</taxon>
        <taxon>Endopterygota</taxon>
        <taxon>Lepidoptera</taxon>
        <taxon>Glossata</taxon>
        <taxon>Ditrysia</taxon>
        <taxon>Noctuoidea</taxon>
        <taxon>Noctuidae</taxon>
        <taxon>Noctuinae</taxon>
        <taxon>Hadenini</taxon>
        <taxon>Mythimna</taxon>
    </lineage>
</organism>
<evidence type="ECO:0000256" key="10">
    <source>
        <dbReference type="ARBA" id="ARBA00023136"/>
    </source>
</evidence>
<keyword evidence="9 14" id="KW-0401">Integrin</keyword>
<protein>
    <recommendedName>
        <fullName evidence="14">Integrin beta</fullName>
    </recommendedName>
</protein>
<feature type="disulfide bond" evidence="13">
    <location>
        <begin position="398"/>
        <end position="665"/>
    </location>
</feature>
<dbReference type="InterPro" id="IPR057073">
    <property type="entry name" value="EGF_integrin_2"/>
</dbReference>
<dbReference type="PROSITE" id="PS50234">
    <property type="entry name" value="VWFA"/>
    <property type="match status" value="1"/>
</dbReference>
<feature type="disulfide bond" evidence="13">
    <location>
        <begin position="534"/>
        <end position="539"/>
    </location>
</feature>
<evidence type="ECO:0000313" key="19">
    <source>
        <dbReference type="Proteomes" id="UP001231518"/>
    </source>
</evidence>
<dbReference type="Gene3D" id="2.10.25.10">
    <property type="entry name" value="Laminin"/>
    <property type="match status" value="3"/>
</dbReference>
<keyword evidence="3" id="KW-0245">EGF-like domain</keyword>
<dbReference type="GO" id="GO:0009986">
    <property type="term" value="C:cell surface"/>
    <property type="evidence" value="ECO:0007669"/>
    <property type="project" value="TreeGrafter"/>
</dbReference>
<keyword evidence="11 13" id="KW-1015">Disulfide bond</keyword>
<feature type="disulfide bond" evidence="13">
    <location>
        <begin position="444"/>
        <end position="455"/>
    </location>
</feature>
<dbReference type="GO" id="GO:0016477">
    <property type="term" value="P:cell migration"/>
    <property type="evidence" value="ECO:0007669"/>
    <property type="project" value="TreeGrafter"/>
</dbReference>
<dbReference type="InterPro" id="IPR002035">
    <property type="entry name" value="VWF_A"/>
</dbReference>
<evidence type="ECO:0000256" key="9">
    <source>
        <dbReference type="ARBA" id="ARBA00023037"/>
    </source>
</evidence>
<evidence type="ECO:0000259" key="17">
    <source>
        <dbReference type="PROSITE" id="PS50234"/>
    </source>
</evidence>
<feature type="disulfide bond" evidence="13">
    <location>
        <begin position="552"/>
        <end position="559"/>
    </location>
</feature>
<dbReference type="PANTHER" id="PTHR10082:SF60">
    <property type="entry name" value="INTEGRIN BETA-PS"/>
    <property type="match status" value="1"/>
</dbReference>
<feature type="disulfide bond" evidence="13">
    <location>
        <begin position="607"/>
        <end position="616"/>
    </location>
</feature>
<dbReference type="InterPro" id="IPR002369">
    <property type="entry name" value="Integrin_bsu_VWA"/>
</dbReference>
<dbReference type="InterPro" id="IPR036465">
    <property type="entry name" value="vWFA_dom_sf"/>
</dbReference>
<feature type="disulfide bond" evidence="13">
    <location>
        <begin position="581"/>
        <end position="596"/>
    </location>
</feature>
<dbReference type="Gene3D" id="3.40.50.410">
    <property type="entry name" value="von Willebrand factor, type A domain"/>
    <property type="match status" value="1"/>
</dbReference>
<comment type="caution">
    <text evidence="18">The sequence shown here is derived from an EMBL/GenBank/DDBJ whole genome shotgun (WGS) entry which is preliminary data.</text>
</comment>
<feature type="transmembrane region" description="Helical" evidence="15">
    <location>
        <begin position="702"/>
        <end position="728"/>
    </location>
</feature>
<dbReference type="GO" id="GO:0005178">
    <property type="term" value="F:integrin binding"/>
    <property type="evidence" value="ECO:0007669"/>
    <property type="project" value="TreeGrafter"/>
</dbReference>
<dbReference type="SMART" id="SM01241">
    <property type="entry name" value="Integrin_b_cyt"/>
    <property type="match status" value="1"/>
</dbReference>
<sequence length="773" mass="86251">MRHIATMVNYFVPILFIFCINQVKCQTDKSCNFATCGDCISYEVERCVWCSKDVFDNRRCRPLSYTNTNGSWCKDSIVNPNTTSKVEKNEPFSSNAQLRPQLIKMKARPGVEMNFTMSFKPAKDYPLDVYYVMDVSDTMRQKMKDLKEQATKIYADLKVYTNNVRLGIGSFVEKPGFPYCDPNKHISHSFKNEVPLTDQVEKFKMKIDSINFGSNFDDPEAGLDALMQAMTCLHEVGWRPEARRIIVLCTDSTYHSAGDGKIVGAIKQNDMQCHLENNTYSEALTFDYPSVSQINRVASDGNFGIIFAVTNNSINEYKDLAAQIDGATHALMKDEESVINIIKKVYEEQANSAELKYQAPPFVEVNIHQSCKSNPKKNCTSPHKQAVDIPGTLKVKSCPPNGAKNQTYDVIVSPVGLPDKLTIQLQVDCKCDCEMERGSVIDKCHGAGFMQCGICKCLPGSYGDDCRCNGTSTDRTDTEKCKLHSNDSKPCSGNGICRCGVCDCGDRFSGKFCEFNDESCPRPNSNPCSGHGKCTLGSCHCDNDWTGKACDCPTKKEACFAPYSKKECSGNGECVCGVCQCDTVKGKNETYTGAFCDNCEDCPGQLCKDLEKYAYCNFLHMNDKAFCDKENQDATSGKSSDSEIEVAFVNKTEINGPKLFMAKWCKKDMDNGTYMVFKYQFENNRLKITIQKELESPPKANIYIAAGSALGLVLLIGILTVIIWKILVDIHDKKEYQKFSAEALAQGYDVSQNPLYQDPSINFSNPVYNNQCN</sequence>
<evidence type="ECO:0000256" key="16">
    <source>
        <dbReference type="SAM" id="SignalP"/>
    </source>
</evidence>
<dbReference type="EMBL" id="JARGEI010000009">
    <property type="protein sequence ID" value="KAJ8726159.1"/>
    <property type="molecule type" value="Genomic_DNA"/>
</dbReference>
<dbReference type="PROSITE" id="PS00243">
    <property type="entry name" value="I_EGF_1"/>
    <property type="match status" value="2"/>
</dbReference>
<dbReference type="SUPFAM" id="SSF69179">
    <property type="entry name" value="Integrin domains"/>
    <property type="match status" value="1"/>
</dbReference>
<keyword evidence="12" id="KW-0325">Glycoprotein</keyword>
<dbReference type="PIRSF" id="PIRSF002512">
    <property type="entry name" value="Integrin_B"/>
    <property type="match status" value="1"/>
</dbReference>
<dbReference type="Gene3D" id="1.20.5.100">
    <property type="entry name" value="Cytochrome c1, transmembrane anchor, C-terminal"/>
    <property type="match status" value="1"/>
</dbReference>
<evidence type="ECO:0000256" key="11">
    <source>
        <dbReference type="ARBA" id="ARBA00023157"/>
    </source>
</evidence>
<dbReference type="PROSITE" id="PS00022">
    <property type="entry name" value="EGF_1"/>
    <property type="match status" value="1"/>
</dbReference>
<feature type="disulfide bond" evidence="13">
    <location>
        <begin position="452"/>
        <end position="491"/>
    </location>
</feature>
<feature type="disulfide bond" evidence="13">
    <location>
        <begin position="574"/>
        <end position="579"/>
    </location>
</feature>
<dbReference type="PROSITE" id="PS52047">
    <property type="entry name" value="I_EGF_2"/>
    <property type="match status" value="1"/>
</dbReference>
<keyword evidence="19" id="KW-1185">Reference proteome</keyword>
<comment type="similarity">
    <text evidence="2 14">Belongs to the integrin beta chain family.</text>
</comment>
<comment type="subcellular location">
    <subcellularLocation>
        <location evidence="14">Cell membrane</location>
        <topology evidence="14">Single-pass type I membrane protein</topology>
    </subcellularLocation>
    <subcellularLocation>
        <location evidence="1">Membrane</location>
        <topology evidence="1">Single-pass type I membrane protein</topology>
    </subcellularLocation>
</comment>
<dbReference type="GO" id="GO:0007160">
    <property type="term" value="P:cell-matrix adhesion"/>
    <property type="evidence" value="ECO:0007669"/>
    <property type="project" value="TreeGrafter"/>
</dbReference>
<dbReference type="SUPFAM" id="SSF53300">
    <property type="entry name" value="vWA-like"/>
    <property type="match status" value="1"/>
</dbReference>
<feature type="chain" id="PRO_5042042611" description="Integrin beta" evidence="16">
    <location>
        <begin position="26"/>
        <end position="773"/>
    </location>
</feature>
<feature type="disulfide bond" evidence="13">
    <location>
        <begin position="497"/>
        <end position="502"/>
    </location>
</feature>
<feature type="disulfide bond" evidence="13">
    <location>
        <begin position="541"/>
        <end position="550"/>
    </location>
</feature>
<dbReference type="Pfam" id="PF00362">
    <property type="entry name" value="Integrin_beta"/>
    <property type="match status" value="1"/>
</dbReference>
<dbReference type="GO" id="GO:0005925">
    <property type="term" value="C:focal adhesion"/>
    <property type="evidence" value="ECO:0007669"/>
    <property type="project" value="TreeGrafter"/>
</dbReference>
<feature type="disulfide bond" evidence="13">
    <location>
        <begin position="371"/>
        <end position="379"/>
    </location>
</feature>
<dbReference type="Pfam" id="PF23105">
    <property type="entry name" value="EGF_integrin"/>
    <property type="match status" value="1"/>
</dbReference>
<evidence type="ECO:0000256" key="8">
    <source>
        <dbReference type="ARBA" id="ARBA00022989"/>
    </source>
</evidence>
<dbReference type="CDD" id="cd00198">
    <property type="entry name" value="vWFA"/>
    <property type="match status" value="1"/>
</dbReference>
<dbReference type="Pfam" id="PF08725">
    <property type="entry name" value="Integrin_b_cyt"/>
    <property type="match status" value="1"/>
</dbReference>
<dbReference type="GO" id="GO:0007157">
    <property type="term" value="P:heterophilic cell-cell adhesion via plasma membrane cell adhesion molecules"/>
    <property type="evidence" value="ECO:0007669"/>
    <property type="project" value="UniProtKB-ARBA"/>
</dbReference>
<proteinExistence type="inferred from homology"/>
<dbReference type="GO" id="GO:0007229">
    <property type="term" value="P:integrin-mediated signaling pathway"/>
    <property type="evidence" value="ECO:0007669"/>
    <property type="project" value="UniProtKB-KW"/>
</dbReference>
<evidence type="ECO:0000256" key="2">
    <source>
        <dbReference type="ARBA" id="ARBA00007449"/>
    </source>
</evidence>
<name>A0AAD8DVD9_MYTSE</name>